<evidence type="ECO:0000313" key="3">
    <source>
        <dbReference type="Proteomes" id="UP001595075"/>
    </source>
</evidence>
<dbReference type="Proteomes" id="UP001595075">
    <property type="component" value="Unassembled WGS sequence"/>
</dbReference>
<comment type="caution">
    <text evidence="2">The sequence shown here is derived from an EMBL/GenBank/DDBJ whole genome shotgun (WGS) entry which is preliminary data.</text>
</comment>
<gene>
    <name evidence="2" type="ORF">VTL71DRAFT_11648</name>
</gene>
<sequence>MSNSTQPGAIEQFKADLDQLQVSLPTLVEALTRLGCSQVSMEGSGNALFQEAEAELEKWKHPDPYHAPTAPGGSKFERNLPAPILTPPTEMVK</sequence>
<accession>A0ABR4CQV6</accession>
<proteinExistence type="predicted"/>
<protein>
    <submittedName>
        <fullName evidence="2">Uncharacterized protein</fullName>
    </submittedName>
</protein>
<keyword evidence="3" id="KW-1185">Reference proteome</keyword>
<organism evidence="2 3">
    <name type="scientific">Oculimacula yallundae</name>
    <dbReference type="NCBI Taxonomy" id="86028"/>
    <lineage>
        <taxon>Eukaryota</taxon>
        <taxon>Fungi</taxon>
        <taxon>Dikarya</taxon>
        <taxon>Ascomycota</taxon>
        <taxon>Pezizomycotina</taxon>
        <taxon>Leotiomycetes</taxon>
        <taxon>Helotiales</taxon>
        <taxon>Ploettnerulaceae</taxon>
        <taxon>Oculimacula</taxon>
    </lineage>
</organism>
<name>A0ABR4CQV6_9HELO</name>
<evidence type="ECO:0000313" key="2">
    <source>
        <dbReference type="EMBL" id="KAL2072305.1"/>
    </source>
</evidence>
<reference evidence="2 3" key="1">
    <citation type="journal article" date="2024" name="Commun. Biol.">
        <title>Comparative genomic analysis of thermophilic fungi reveals convergent evolutionary adaptations and gene losses.</title>
        <authorList>
            <person name="Steindorff A.S."/>
            <person name="Aguilar-Pontes M.V."/>
            <person name="Robinson A.J."/>
            <person name="Andreopoulos B."/>
            <person name="LaButti K."/>
            <person name="Kuo A."/>
            <person name="Mondo S."/>
            <person name="Riley R."/>
            <person name="Otillar R."/>
            <person name="Haridas S."/>
            <person name="Lipzen A."/>
            <person name="Grimwood J."/>
            <person name="Schmutz J."/>
            <person name="Clum A."/>
            <person name="Reid I.D."/>
            <person name="Moisan M.C."/>
            <person name="Butler G."/>
            <person name="Nguyen T.T.M."/>
            <person name="Dewar K."/>
            <person name="Conant G."/>
            <person name="Drula E."/>
            <person name="Henrissat B."/>
            <person name="Hansel C."/>
            <person name="Singer S."/>
            <person name="Hutchinson M.I."/>
            <person name="de Vries R.P."/>
            <person name="Natvig D.O."/>
            <person name="Powell A.J."/>
            <person name="Tsang A."/>
            <person name="Grigoriev I.V."/>
        </authorList>
    </citation>
    <scope>NUCLEOTIDE SEQUENCE [LARGE SCALE GENOMIC DNA]</scope>
    <source>
        <strain evidence="2 3">CBS 494.80</strain>
    </source>
</reference>
<feature type="region of interest" description="Disordered" evidence="1">
    <location>
        <begin position="61"/>
        <end position="93"/>
    </location>
</feature>
<evidence type="ECO:0000256" key="1">
    <source>
        <dbReference type="SAM" id="MobiDB-lite"/>
    </source>
</evidence>
<dbReference type="EMBL" id="JAZHXI010000004">
    <property type="protein sequence ID" value="KAL2072305.1"/>
    <property type="molecule type" value="Genomic_DNA"/>
</dbReference>